<reference evidence="1 2" key="1">
    <citation type="submission" date="2012-06" db="EMBL/GenBank/DDBJ databases">
        <title>Complete sequence of Thiocystis violascens DSM 198.</title>
        <authorList>
            <consortium name="US DOE Joint Genome Institute"/>
            <person name="Lucas S."/>
            <person name="Han J."/>
            <person name="Lapidus A."/>
            <person name="Cheng J.-F."/>
            <person name="Goodwin L."/>
            <person name="Pitluck S."/>
            <person name="Peters L."/>
            <person name="Ovchinnikova G."/>
            <person name="Teshima H."/>
            <person name="Detter J.C."/>
            <person name="Han C."/>
            <person name="Tapia R."/>
            <person name="Land M."/>
            <person name="Hauser L."/>
            <person name="Kyrpides N."/>
            <person name="Ivanova N."/>
            <person name="Pagani I."/>
            <person name="Vogl K."/>
            <person name="Liu Z."/>
            <person name="Frigaard N.-U."/>
            <person name="Bryant D."/>
            <person name="Woyke T."/>
        </authorList>
    </citation>
    <scope>NUCLEOTIDE SEQUENCE [LARGE SCALE GENOMIC DNA]</scope>
    <source>
        <strain evidence="2">ATCC 17096 / DSM 198 / 6111</strain>
    </source>
</reference>
<dbReference type="KEGG" id="tvi:Thivi_1582"/>
<dbReference type="AlphaFoldDB" id="I3Y9A2"/>
<sequence>MKSRNPLSVAVEDLLAHNGWAPLDPNALYQLFPGRWATRTDAQMQWSRDGERLVADVRERGAQMLSVTLKGQSLPILLATHSTARLSERMGWLGLSVAEIVTEGEQSAQDAAENEPVPLTPEQIGERLDAALAQIRAPETLKRVGILATARDRRRWQWDAEHDQIRDLVASARLDAVALDRLEDWRATVATLPAEQIEVTVKGDRTCIEIADLAPKEPRFRGPMNAA</sequence>
<organism evidence="1 2">
    <name type="scientific">Thiocystis violascens (strain ATCC 17096 / DSM 198 / 6111)</name>
    <name type="common">Chromatium violascens</name>
    <dbReference type="NCBI Taxonomy" id="765911"/>
    <lineage>
        <taxon>Bacteria</taxon>
        <taxon>Pseudomonadati</taxon>
        <taxon>Pseudomonadota</taxon>
        <taxon>Gammaproteobacteria</taxon>
        <taxon>Chromatiales</taxon>
        <taxon>Chromatiaceae</taxon>
        <taxon>Thiocystis</taxon>
    </lineage>
</organism>
<dbReference type="RefSeq" id="WP_014778036.1">
    <property type="nucleotide sequence ID" value="NC_018012.1"/>
</dbReference>
<dbReference type="EMBL" id="CP003154">
    <property type="protein sequence ID" value="AFL73570.1"/>
    <property type="molecule type" value="Genomic_DNA"/>
</dbReference>
<gene>
    <name evidence="1" type="ordered locus">Thivi_1582</name>
</gene>
<name>I3Y9A2_THIV6</name>
<evidence type="ECO:0000313" key="1">
    <source>
        <dbReference type="EMBL" id="AFL73570.1"/>
    </source>
</evidence>
<keyword evidence="2" id="KW-1185">Reference proteome</keyword>
<dbReference type="HOGENOM" id="CLU_1219251_0_0_6"/>
<protein>
    <submittedName>
        <fullName evidence="1">Uncharacterized protein</fullName>
    </submittedName>
</protein>
<dbReference type="Proteomes" id="UP000006062">
    <property type="component" value="Chromosome"/>
</dbReference>
<evidence type="ECO:0000313" key="2">
    <source>
        <dbReference type="Proteomes" id="UP000006062"/>
    </source>
</evidence>
<proteinExistence type="predicted"/>
<dbReference type="STRING" id="765911.Thivi_1582"/>
<accession>I3Y9A2</accession>